<dbReference type="VEuPathDB" id="ToxoDB:ETH2_1007700"/>
<evidence type="ECO:0000313" key="6">
    <source>
        <dbReference type="Proteomes" id="UP000030747"/>
    </source>
</evidence>
<dbReference type="OrthoDB" id="5135119at2759"/>
<sequence length="752" mass="78199">MWESALSARDLVLQSEGPLGASPGTSGVPEGTGMLGSGGGGALGALGTRREDELLNTTASLSAGLPGVGLDSLKQLRGAAAWIRPKPQFVIKTRIKGGTKLFLNICSHEQVDPWHYKELLAEEGQGSQGGIRIPMSIGPCAQTLQRCATDREARDILTQFTCAGVARKHQLELQQGVSFPKLTYKGVYTPASRPLASPVTEAYDFLKKHPQCYGPLKTSCAVCWPAGTLPPPMQHIRVTREAQIELLHPSAAAAPAAAAEPAAAGAPAEAAAVDRSKCESLSEHLVWDANFATPQDAAAFFAHLSEGHSEKQPKLSQKASAQGLRGSPWIASWARSNNSSSSSGSDSSDCGIDRLIPVGAVQAASLQSPGPAFAGLERGKQRGLKKAFLMTSSSAGGRSRNCCAPQQADACSNNPGKAAAAAALCSRCRAPRRRCSCREDSLAWEFKCTYGLKISDLELVVSPLRGALWGISRSSTGPLKGCSLAFPLRLRSSAAFALVSTYSSCEEARKALHQLQEQQQQQQPDPVASGTPEEAQQQLKDIAARPAAFLLTVCLLVDAAAETALACICPAAAAAAETAAAELAAAEDEAADAAADAAATVNKEELVTRLQVQIDESDSSDDCCSVASDSSSSNKTAKLEDSSGSNKFSLATASETCELRTRPGAAQSSSSPASAGQGPQGPQQPLGPPGPQGPSEPTPCAAAREQQTHSLLPQAAPAQRHPCHTEGQENVDACGGAPLPGEDPLLLEDELL</sequence>
<comment type="similarity">
    <text evidence="1">Belongs to the PIH1 family.</text>
</comment>
<gene>
    <name evidence="5" type="ORF">ETH_00009065</name>
</gene>
<feature type="coiled-coil region" evidence="2">
    <location>
        <begin position="576"/>
        <end position="603"/>
    </location>
</feature>
<dbReference type="GeneID" id="25251014"/>
<evidence type="ECO:0000256" key="1">
    <source>
        <dbReference type="ARBA" id="ARBA00008511"/>
    </source>
</evidence>
<dbReference type="PANTHER" id="PTHR22997:SF0">
    <property type="entry name" value="PIH1 DOMAIN-CONTAINING PROTEIN 1"/>
    <property type="match status" value="1"/>
</dbReference>
<feature type="region of interest" description="Disordered" evidence="3">
    <location>
        <begin position="659"/>
        <end position="752"/>
    </location>
</feature>
<evidence type="ECO:0000256" key="3">
    <source>
        <dbReference type="SAM" id="MobiDB-lite"/>
    </source>
</evidence>
<dbReference type="EMBL" id="HG675750">
    <property type="protein sequence ID" value="CDJ43074.1"/>
    <property type="molecule type" value="Genomic_DNA"/>
</dbReference>
<protein>
    <recommendedName>
        <fullName evidence="4">PIH1 N-terminal domain-containing protein</fullName>
    </recommendedName>
</protein>
<dbReference type="Proteomes" id="UP000030747">
    <property type="component" value="Unassembled WGS sequence"/>
</dbReference>
<keyword evidence="6" id="KW-1185">Reference proteome</keyword>
<feature type="compositionally biased region" description="Pro residues" evidence="3">
    <location>
        <begin position="685"/>
        <end position="697"/>
    </location>
</feature>
<dbReference type="AlphaFoldDB" id="U6L394"/>
<feature type="compositionally biased region" description="Gly residues" evidence="3">
    <location>
        <begin position="33"/>
        <end position="42"/>
    </location>
</feature>
<keyword evidence="2" id="KW-0175">Coiled coil</keyword>
<dbReference type="InterPro" id="IPR012981">
    <property type="entry name" value="PIH1_N"/>
</dbReference>
<feature type="compositionally biased region" description="Low complexity" evidence="3">
    <location>
        <begin position="663"/>
        <end position="684"/>
    </location>
</feature>
<proteinExistence type="inferred from homology"/>
<reference evidence="5" key="2">
    <citation type="submission" date="2013-10" db="EMBL/GenBank/DDBJ databases">
        <authorList>
            <person name="Aslett M."/>
        </authorList>
    </citation>
    <scope>NUCLEOTIDE SEQUENCE [LARGE SCALE GENOMIC DNA]</scope>
    <source>
        <strain evidence="5">Houghton</strain>
    </source>
</reference>
<dbReference type="PANTHER" id="PTHR22997">
    <property type="entry name" value="PIH1 DOMAIN-CONTAINING PROTEIN 1"/>
    <property type="match status" value="1"/>
</dbReference>
<feature type="compositionally biased region" description="Low complexity" evidence="3">
    <location>
        <begin position="735"/>
        <end position="744"/>
    </location>
</feature>
<evidence type="ECO:0000259" key="4">
    <source>
        <dbReference type="Pfam" id="PF08190"/>
    </source>
</evidence>
<name>U6L394_EIMTE</name>
<accession>U6L394</accession>
<evidence type="ECO:0000313" key="5">
    <source>
        <dbReference type="EMBL" id="CDJ43074.1"/>
    </source>
</evidence>
<evidence type="ECO:0000256" key="2">
    <source>
        <dbReference type="SAM" id="Coils"/>
    </source>
</evidence>
<dbReference type="RefSeq" id="XP_013233824.1">
    <property type="nucleotide sequence ID" value="XM_013378370.1"/>
</dbReference>
<dbReference type="GO" id="GO:0005737">
    <property type="term" value="C:cytoplasm"/>
    <property type="evidence" value="ECO:0007669"/>
    <property type="project" value="TreeGrafter"/>
</dbReference>
<feature type="compositionally biased region" description="Low complexity" evidence="3">
    <location>
        <begin position="622"/>
        <end position="633"/>
    </location>
</feature>
<dbReference type="VEuPathDB" id="ToxoDB:ETH_00009065"/>
<dbReference type="InterPro" id="IPR050734">
    <property type="entry name" value="PIH1/Kintoun_subfamily"/>
</dbReference>
<feature type="region of interest" description="Disordered" evidence="3">
    <location>
        <begin position="618"/>
        <end position="647"/>
    </location>
</feature>
<organism evidence="5 6">
    <name type="scientific">Eimeria tenella</name>
    <name type="common">Coccidian parasite</name>
    <dbReference type="NCBI Taxonomy" id="5802"/>
    <lineage>
        <taxon>Eukaryota</taxon>
        <taxon>Sar</taxon>
        <taxon>Alveolata</taxon>
        <taxon>Apicomplexa</taxon>
        <taxon>Conoidasida</taxon>
        <taxon>Coccidia</taxon>
        <taxon>Eucoccidiorida</taxon>
        <taxon>Eimeriorina</taxon>
        <taxon>Eimeriidae</taxon>
        <taxon>Eimeria</taxon>
    </lineage>
</organism>
<feature type="compositionally biased region" description="Low complexity" evidence="3">
    <location>
        <begin position="514"/>
        <end position="523"/>
    </location>
</feature>
<feature type="region of interest" description="Disordered" evidence="3">
    <location>
        <begin position="16"/>
        <end position="42"/>
    </location>
</feature>
<dbReference type="OMA" id="LAWEFKC"/>
<dbReference type="Pfam" id="PF08190">
    <property type="entry name" value="PIH1"/>
    <property type="match status" value="1"/>
</dbReference>
<feature type="domain" description="PIH1 N-terminal" evidence="4">
    <location>
        <begin position="79"/>
        <end position="139"/>
    </location>
</feature>
<feature type="region of interest" description="Disordered" evidence="3">
    <location>
        <begin position="513"/>
        <end position="537"/>
    </location>
</feature>
<reference evidence="5" key="1">
    <citation type="submission" date="2013-10" db="EMBL/GenBank/DDBJ databases">
        <title>Genomic analysis of the causative agents of coccidiosis in chickens.</title>
        <authorList>
            <person name="Reid A.J."/>
            <person name="Blake D."/>
            <person name="Billington K."/>
            <person name="Browne H."/>
            <person name="Dunn M."/>
            <person name="Hung S."/>
            <person name="Kawahara F."/>
            <person name="Miranda-Saavedra D."/>
            <person name="Mourier T."/>
            <person name="Nagra H."/>
            <person name="Otto T.D."/>
            <person name="Rawlings N."/>
            <person name="Sanchez A."/>
            <person name="Sanders M."/>
            <person name="Subramaniam C."/>
            <person name="Tay Y."/>
            <person name="Dear P."/>
            <person name="Doerig C."/>
            <person name="Gruber A."/>
            <person name="Parkinson J."/>
            <person name="Shirley M."/>
            <person name="Wan K.L."/>
            <person name="Berriman M."/>
            <person name="Tomley F."/>
            <person name="Pain A."/>
        </authorList>
    </citation>
    <scope>NUCLEOTIDE SEQUENCE [LARGE SCALE GENOMIC DNA]</scope>
    <source>
        <strain evidence="5">Houghton</strain>
    </source>
</reference>